<gene>
    <name evidence="7" type="ORF">DD237_000287</name>
    <name evidence="6" type="ORF">DD238_000187</name>
</gene>
<dbReference type="InterPro" id="IPR011990">
    <property type="entry name" value="TPR-like_helical_dom_sf"/>
</dbReference>
<dbReference type="PROSITE" id="PS51375">
    <property type="entry name" value="PPR"/>
    <property type="match status" value="4"/>
</dbReference>
<dbReference type="InterPro" id="IPR002885">
    <property type="entry name" value="PPR_rpt"/>
</dbReference>
<dbReference type="InterPro" id="IPR033443">
    <property type="entry name" value="PROP1-like_PPR_dom"/>
</dbReference>
<evidence type="ECO:0000313" key="7">
    <source>
        <dbReference type="EMBL" id="RQM14067.1"/>
    </source>
</evidence>
<dbReference type="NCBIfam" id="TIGR00756">
    <property type="entry name" value="PPR"/>
    <property type="match status" value="3"/>
</dbReference>
<dbReference type="STRING" id="542832.A0A3M6VUD4"/>
<feature type="repeat" description="PPR" evidence="3">
    <location>
        <begin position="634"/>
        <end position="668"/>
    </location>
</feature>
<sequence length="1134" mass="128632">MVTRVQRTGFRRALLRWLQPTPLIHKNIATSIDRSYPVLGFCARQVTVLTSNGDQVSALQRLADASRNSWRLRAIVNDVEQSLPVDKGRRFYNRRVVESLEQSDYNRAWAIVETLHRRYPNKAVLWPYTYNLMLRHYCKKQKTLMNSNLRRILALLDVMVAQGCADQTSFEVAMAACSRARHLRSARHVLEKMQEAGTEPNERIFGFVINCCARKQGLVKMAERCFDEMLIAGVKPTGLVIKALLRVYSRDCGRSEVMRKLVKRAIDEFELVPDTVITRTMVYYLLCEGDVDGAVHFMRKVESIFPFAESVKLPVKRQVVNALVDACRQRGEWDLTEYALTLVDKTDEEGVLAVDYDQDVQHSIELKQLVAKRDALSAAVVWALDDQDWSRMTRLEQKAFFVNRNQKESFERALEHMRSRTKKWSIQRLSLKLEGKLRVLDELIRTRSATADDFNAVLGICGRQGQSVDAVSVLTKMKKYAEVLSECTPTTWSYNALLNGYAVRGDVEHIESIVNEVIDSGLQLDQVTMNTVIKAYIANVKDSISQARLNTMMQALSFFEWCTNDQKLNPGTATYYLLFRLFATYLESPCDEELIYSHGGYSEEVMDGQGGELMAWMGEFISSTCHDAPLVSLDTGVFNNAFDYYYRLGDVDESFALYNLMKKRGFQPDDTTLGLMFATCASQQQFEVGLNFLDHLMTTDSYKPTLKVLSGAMQLCANSKNPDGALELFRAIESSGTFALTVETYEPVVFAYARVGNVASAWEIASEMEEKLGRVSISIYNRILLACVEAALPGHALEVLDVIRLKEGVTPDIISYNTALEAFVRAGERAAWWRKNKSNVTKEDDCEVDEDGRNDEDYCESDHVKEEEPGIEESTSGNSSVVKTARCKDYELEQRERAAWVRAAVLGLLDEMQEGRVRPDMTTYERAIAACSVNEDFEGVITIFDRLIARKRGKDAGKLKSDLVTESSFSAYLVACTSLQDKDRVTEASTLLHKWHAATSQVPPAFVVAQLLDSLESVGEWRRAVRMLPNWRTLFGISPSVAVLNRVMQMCNRAEEYQFVAPIFATMQDAAASRVCPDAESYIQRIYAEEQRENWVAATNLFVEMQKTCPSDEIPHQQLQKIALGRNRLRQRER</sequence>
<dbReference type="VEuPathDB" id="FungiDB:DD237_000287"/>
<dbReference type="Pfam" id="PF01535">
    <property type="entry name" value="PPR"/>
    <property type="match status" value="2"/>
</dbReference>
<keyword evidence="2" id="KW-0677">Repeat</keyword>
<dbReference type="InterPro" id="IPR050872">
    <property type="entry name" value="PPR_P_subfamily"/>
</dbReference>
<dbReference type="Proteomes" id="UP000282087">
    <property type="component" value="Unassembled WGS sequence"/>
</dbReference>
<keyword evidence="8" id="KW-1185">Reference proteome</keyword>
<feature type="region of interest" description="Disordered" evidence="4">
    <location>
        <begin position="845"/>
        <end position="878"/>
    </location>
</feature>
<feature type="repeat" description="PPR" evidence="3">
    <location>
        <begin position="166"/>
        <end position="200"/>
    </location>
</feature>
<feature type="repeat" description="PPR" evidence="3">
    <location>
        <begin position="201"/>
        <end position="236"/>
    </location>
</feature>
<feature type="domain" description="PROP1-like PPR" evidence="5">
    <location>
        <begin position="101"/>
        <end position="268"/>
    </location>
</feature>
<dbReference type="Pfam" id="PF13041">
    <property type="entry name" value="PPR_2"/>
    <property type="match status" value="1"/>
</dbReference>
<dbReference type="PANTHER" id="PTHR46128">
    <property type="entry name" value="MITOCHONDRIAL GROUP I INTRON SPLICING FACTOR CCM1"/>
    <property type="match status" value="1"/>
</dbReference>
<evidence type="ECO:0000313" key="8">
    <source>
        <dbReference type="Proteomes" id="UP000282087"/>
    </source>
</evidence>
<evidence type="ECO:0000256" key="1">
    <source>
        <dbReference type="ARBA" id="ARBA00007626"/>
    </source>
</evidence>
<evidence type="ECO:0000259" key="5">
    <source>
        <dbReference type="Pfam" id="PF17177"/>
    </source>
</evidence>
<dbReference type="Proteomes" id="UP000286097">
    <property type="component" value="Unassembled WGS sequence"/>
</dbReference>
<dbReference type="EMBL" id="QKXF01000221">
    <property type="protein sequence ID" value="RQM14067.1"/>
    <property type="molecule type" value="Genomic_DNA"/>
</dbReference>
<feature type="compositionally biased region" description="Acidic residues" evidence="4">
    <location>
        <begin position="845"/>
        <end position="859"/>
    </location>
</feature>
<evidence type="ECO:0000256" key="3">
    <source>
        <dbReference type="PROSITE-ProRule" id="PRU00708"/>
    </source>
</evidence>
<proteinExistence type="inferred from homology"/>
<evidence type="ECO:0000313" key="6">
    <source>
        <dbReference type="EMBL" id="RMX70384.1"/>
    </source>
</evidence>
<name>A0A3M6VUD4_9STRA</name>
<dbReference type="Pfam" id="PF13812">
    <property type="entry name" value="PPR_3"/>
    <property type="match status" value="1"/>
</dbReference>
<feature type="repeat" description="PPR" evidence="3">
    <location>
        <begin position="490"/>
        <end position="524"/>
    </location>
</feature>
<evidence type="ECO:0000313" key="9">
    <source>
        <dbReference type="Proteomes" id="UP000286097"/>
    </source>
</evidence>
<protein>
    <recommendedName>
        <fullName evidence="5">PROP1-like PPR domain-containing protein</fullName>
    </recommendedName>
</protein>
<accession>A0A3M6VUD4</accession>
<comment type="similarity">
    <text evidence="1">Belongs to the PPR family. P subfamily.</text>
</comment>
<dbReference type="PANTHER" id="PTHR46128:SF329">
    <property type="entry name" value="MITOCHONDRIAL GROUP I INTRON SPLICING FACTOR DMR1"/>
    <property type="match status" value="1"/>
</dbReference>
<dbReference type="AlphaFoldDB" id="A0A3M6VUD4"/>
<evidence type="ECO:0000256" key="2">
    <source>
        <dbReference type="ARBA" id="ARBA00022737"/>
    </source>
</evidence>
<organism evidence="6 8">
    <name type="scientific">Peronospora effusa</name>
    <dbReference type="NCBI Taxonomy" id="542832"/>
    <lineage>
        <taxon>Eukaryota</taxon>
        <taxon>Sar</taxon>
        <taxon>Stramenopiles</taxon>
        <taxon>Oomycota</taxon>
        <taxon>Peronosporomycetes</taxon>
        <taxon>Peronosporales</taxon>
        <taxon>Peronosporaceae</taxon>
        <taxon>Peronospora</taxon>
    </lineage>
</organism>
<dbReference type="OrthoDB" id="185462at2759"/>
<dbReference type="Gene3D" id="1.25.40.10">
    <property type="entry name" value="Tetratricopeptide repeat domain"/>
    <property type="match status" value="6"/>
</dbReference>
<evidence type="ECO:0000256" key="4">
    <source>
        <dbReference type="SAM" id="MobiDB-lite"/>
    </source>
</evidence>
<dbReference type="EMBL" id="QLLG01000002">
    <property type="protein sequence ID" value="RMX70384.1"/>
    <property type="molecule type" value="Genomic_DNA"/>
</dbReference>
<reference evidence="8 9" key="1">
    <citation type="submission" date="2018-06" db="EMBL/GenBank/DDBJ databases">
        <title>Comparative genomics of downy mildews reveals potential adaptations to biotrophy.</title>
        <authorList>
            <person name="Fletcher K."/>
            <person name="Klosterman S.J."/>
            <person name="Derevnina L."/>
            <person name="Martin F."/>
            <person name="Koike S."/>
            <person name="Reyes Chin-Wo S."/>
            <person name="Mou B."/>
            <person name="Michelmore R."/>
        </authorList>
    </citation>
    <scope>NUCLEOTIDE SEQUENCE [LARGE SCALE GENOMIC DNA]</scope>
    <source>
        <strain evidence="7 9">R13</strain>
        <strain evidence="6 8">R14</strain>
    </source>
</reference>
<dbReference type="Pfam" id="PF17177">
    <property type="entry name" value="PPR_long"/>
    <property type="match status" value="1"/>
</dbReference>
<comment type="caution">
    <text evidence="6">The sequence shown here is derived from an EMBL/GenBank/DDBJ whole genome shotgun (WGS) entry which is preliminary data.</text>
</comment>